<dbReference type="InterPro" id="IPR005119">
    <property type="entry name" value="LysR_subst-bd"/>
</dbReference>
<dbReference type="RefSeq" id="WP_087489722.1">
    <property type="nucleotide sequence ID" value="NZ_CP015579.1"/>
</dbReference>
<dbReference type="InterPro" id="IPR036390">
    <property type="entry name" value="WH_DNA-bd_sf"/>
</dbReference>
<dbReference type="InterPro" id="IPR000847">
    <property type="entry name" value="LysR_HTH_N"/>
</dbReference>
<name>A0A1Y0LBS2_TATCI</name>
<dbReference type="OrthoDB" id="9810065at2"/>
<evidence type="ECO:0000313" key="7">
    <source>
        <dbReference type="EMBL" id="ARU99408.1"/>
    </source>
</evidence>
<organism evidence="6 9">
    <name type="scientific">Tatumella citrea</name>
    <name type="common">Pantoea citrea</name>
    <dbReference type="NCBI Taxonomy" id="53336"/>
    <lineage>
        <taxon>Bacteria</taxon>
        <taxon>Pseudomonadati</taxon>
        <taxon>Pseudomonadota</taxon>
        <taxon>Gammaproteobacteria</taxon>
        <taxon>Enterobacterales</taxon>
        <taxon>Erwiniaceae</taxon>
        <taxon>Tatumella</taxon>
    </lineage>
</organism>
<feature type="domain" description="HTH lysR-type" evidence="5">
    <location>
        <begin position="1"/>
        <end position="59"/>
    </location>
</feature>
<keyword evidence="3" id="KW-0238">DNA-binding</keyword>
<dbReference type="SUPFAM" id="SSF53850">
    <property type="entry name" value="Periplasmic binding protein-like II"/>
    <property type="match status" value="1"/>
</dbReference>
<evidence type="ECO:0000313" key="9">
    <source>
        <dbReference type="Proteomes" id="UP000195814"/>
    </source>
</evidence>
<evidence type="ECO:0000313" key="6">
    <source>
        <dbReference type="EMBL" id="ARU95367.1"/>
    </source>
</evidence>
<keyword evidence="2" id="KW-0805">Transcription regulation</keyword>
<accession>A0A1Y0LBS2</accession>
<keyword evidence="4" id="KW-0804">Transcription</keyword>
<evidence type="ECO:0000256" key="1">
    <source>
        <dbReference type="ARBA" id="ARBA00009437"/>
    </source>
</evidence>
<sequence>MDTLEQFRIFIRVAEIGSFIRTAETLNRPASTVSAAIRELENRLGTRLFHRTTRNVSLTSDGETLYARSQQLIQDMEETENLFRQQDDRVTGRLRVDVPGRVGNQIIIPALPDFFARYPQISIELGVTDRSVNLAEEGIDCAVRVGVLSDSGLIARPTGLLKLINVASDGYLHRYGRPVDPGQLQNHYVVGYASPTSGRRENWQWVADDKILSTRVNALLSVNNAEAWITGCVAGMGMIQIPEYDVAGLLAAGTLLEVMMDYLPPPLPVNIIYPHRRHLSRPLQLFIDWLEPLLREKMQLRDARNRRPANS</sequence>
<dbReference type="EMBL" id="CP015579">
    <property type="protein sequence ID" value="ARU95367.1"/>
    <property type="molecule type" value="Genomic_DNA"/>
</dbReference>
<gene>
    <name evidence="6" type="ORF">A7K98_17445</name>
    <name evidence="7" type="ORF">A7K99_17430</name>
</gene>
<dbReference type="Proteomes" id="UP000195814">
    <property type="component" value="Chromosome"/>
</dbReference>
<evidence type="ECO:0000256" key="4">
    <source>
        <dbReference type="ARBA" id="ARBA00023163"/>
    </source>
</evidence>
<proteinExistence type="inferred from homology"/>
<evidence type="ECO:0000259" key="5">
    <source>
        <dbReference type="PROSITE" id="PS50931"/>
    </source>
</evidence>
<dbReference type="SUPFAM" id="SSF46785">
    <property type="entry name" value="Winged helix' DNA-binding domain"/>
    <property type="match status" value="1"/>
</dbReference>
<dbReference type="Gene3D" id="1.10.10.10">
    <property type="entry name" value="Winged helix-like DNA-binding domain superfamily/Winged helix DNA-binding domain"/>
    <property type="match status" value="1"/>
</dbReference>
<evidence type="ECO:0000313" key="8">
    <source>
        <dbReference type="Proteomes" id="UP000195729"/>
    </source>
</evidence>
<dbReference type="InterPro" id="IPR036388">
    <property type="entry name" value="WH-like_DNA-bd_sf"/>
</dbReference>
<dbReference type="Pfam" id="PF00126">
    <property type="entry name" value="HTH_1"/>
    <property type="match status" value="1"/>
</dbReference>
<dbReference type="Pfam" id="PF03466">
    <property type="entry name" value="LysR_substrate"/>
    <property type="match status" value="1"/>
</dbReference>
<dbReference type="GO" id="GO:0043565">
    <property type="term" value="F:sequence-specific DNA binding"/>
    <property type="evidence" value="ECO:0007669"/>
    <property type="project" value="TreeGrafter"/>
</dbReference>
<evidence type="ECO:0000256" key="3">
    <source>
        <dbReference type="ARBA" id="ARBA00023125"/>
    </source>
</evidence>
<dbReference type="EMBL" id="CP015581">
    <property type="protein sequence ID" value="ARU99408.1"/>
    <property type="molecule type" value="Genomic_DNA"/>
</dbReference>
<reference evidence="8 9" key="1">
    <citation type="submission" date="2016-05" db="EMBL/GenBank/DDBJ databases">
        <title>Complete genome sequence of two 2,5-diketo-D-glunonic acid producing strain Tatumella citrea.</title>
        <authorList>
            <person name="Duan C."/>
            <person name="Yang J."/>
            <person name="Yang S."/>
        </authorList>
    </citation>
    <scope>NUCLEOTIDE SEQUENCE [LARGE SCALE GENOMIC DNA]</scope>
    <source>
        <strain evidence="7 8">ATCC 39140</strain>
        <strain evidence="6 9">DSM 13699</strain>
    </source>
</reference>
<dbReference type="GO" id="GO:0003700">
    <property type="term" value="F:DNA-binding transcription factor activity"/>
    <property type="evidence" value="ECO:0007669"/>
    <property type="project" value="InterPro"/>
</dbReference>
<comment type="similarity">
    <text evidence="1">Belongs to the LysR transcriptional regulatory family.</text>
</comment>
<dbReference type="CDD" id="cd08472">
    <property type="entry name" value="PBP2_CrgA_like_3"/>
    <property type="match status" value="1"/>
</dbReference>
<dbReference type="Proteomes" id="UP000195729">
    <property type="component" value="Chromosome"/>
</dbReference>
<evidence type="ECO:0000256" key="2">
    <source>
        <dbReference type="ARBA" id="ARBA00023015"/>
    </source>
</evidence>
<dbReference type="PANTHER" id="PTHR30537">
    <property type="entry name" value="HTH-TYPE TRANSCRIPTIONAL REGULATOR"/>
    <property type="match status" value="1"/>
</dbReference>
<keyword evidence="8" id="KW-1185">Reference proteome</keyword>
<dbReference type="GO" id="GO:0006351">
    <property type="term" value="P:DNA-templated transcription"/>
    <property type="evidence" value="ECO:0007669"/>
    <property type="project" value="TreeGrafter"/>
</dbReference>
<dbReference type="PROSITE" id="PS50931">
    <property type="entry name" value="HTH_LYSR"/>
    <property type="match status" value="1"/>
</dbReference>
<protein>
    <submittedName>
        <fullName evidence="6">Transcriptional regulator</fullName>
    </submittedName>
</protein>
<dbReference type="PANTHER" id="PTHR30537:SF72">
    <property type="entry name" value="LYSR FAMILY TRANSCRIPTIONAL REGULATOR"/>
    <property type="match status" value="1"/>
</dbReference>
<dbReference type="InterPro" id="IPR058163">
    <property type="entry name" value="LysR-type_TF_proteobact-type"/>
</dbReference>
<dbReference type="FunFam" id="1.10.10.10:FF:000001">
    <property type="entry name" value="LysR family transcriptional regulator"/>
    <property type="match status" value="1"/>
</dbReference>
<dbReference type="Gene3D" id="3.40.190.290">
    <property type="match status" value="1"/>
</dbReference>
<dbReference type="KEGG" id="tci:A7K98_17445"/>
<dbReference type="AlphaFoldDB" id="A0A1Y0LBS2"/>